<name>A0A9W6C154_9CHLO</name>
<dbReference type="OrthoDB" id="544531at2759"/>
<comment type="caution">
    <text evidence="3">The sequence shown here is derived from an EMBL/GenBank/DDBJ whole genome shotgun (WGS) entry which is preliminary data.</text>
</comment>
<sequence length="544" mass="61204">MSPSGQKRGAVGLAAEALKEALVAKLQPGVKDSPINDGIFQAIKLVEAFLNSYKESQDDLDALKAQIKRIMMSQIVKASPAKQQQQQGVAGSAQERRTRSASAGGQGHPGQSGPSRAQRHHLGSSTSLPAEAEGGTAVPAGGAGGLPLYSRKSPRSAGSSSLDWTLPVRTLNRKAYVRNGDFGRMTLVQDDLARRAEAVRQLEEAERRRAHAAVVAEQMELLEKKKEAEREARRLAQLEMDEQIREFQISEEARLAAHREMQSSLRNFYAGQVAELQTRKRQEVEQRHREHETERLQLLEEERRDRERSEQLARANASQRQRIQAALLAAMDEKAAAKAAAVEEEMRYNREYVKKMDADEAARRAAVAMRQERMRKAFERGGGEALQASLEEQERASAARAARLAAELETKIAERERVEAERRQREKEAALRELGGQLAEKEAERRQRAEEEERARRAAREAEAEAWRKRQEEKEARRRAQAEARVAQKAAVAAEHRRRYDEYREPFEERFRWLHAGALSGTQRAFNNLGVPDGKAAELAILRL</sequence>
<feature type="region of interest" description="Disordered" evidence="2">
    <location>
        <begin position="280"/>
        <end position="316"/>
    </location>
</feature>
<feature type="coiled-coil region" evidence="1">
    <location>
        <begin position="46"/>
        <end position="73"/>
    </location>
</feature>
<accession>A0A9W6C154</accession>
<keyword evidence="4" id="KW-1185">Reference proteome</keyword>
<evidence type="ECO:0008006" key="5">
    <source>
        <dbReference type="Google" id="ProtNLM"/>
    </source>
</evidence>
<proteinExistence type="predicted"/>
<feature type="compositionally biased region" description="Low complexity" evidence="2">
    <location>
        <begin position="129"/>
        <end position="140"/>
    </location>
</feature>
<dbReference type="EMBL" id="BRXU01000043">
    <property type="protein sequence ID" value="GLC61221.1"/>
    <property type="molecule type" value="Genomic_DNA"/>
</dbReference>
<gene>
    <name evidence="3" type="primary">PLEST009337</name>
    <name evidence="3" type="ORF">PLESTB_001732600</name>
</gene>
<feature type="coiled-coil region" evidence="1">
    <location>
        <begin position="188"/>
        <end position="246"/>
    </location>
</feature>
<dbReference type="Proteomes" id="UP001165080">
    <property type="component" value="Unassembled WGS sequence"/>
</dbReference>
<reference evidence="3 4" key="1">
    <citation type="journal article" date="2023" name="Commun. Biol.">
        <title>Reorganization of the ancestral sex-determining regions during the evolution of trioecy in Pleodorina starrii.</title>
        <authorList>
            <person name="Takahashi K."/>
            <person name="Suzuki S."/>
            <person name="Kawai-Toyooka H."/>
            <person name="Yamamoto K."/>
            <person name="Hamaji T."/>
            <person name="Ootsuki R."/>
            <person name="Yamaguchi H."/>
            <person name="Kawachi M."/>
            <person name="Higashiyama T."/>
            <person name="Nozaki H."/>
        </authorList>
    </citation>
    <scope>NUCLEOTIDE SEQUENCE [LARGE SCALE GENOMIC DNA]</scope>
    <source>
        <strain evidence="3 4">NIES-4479</strain>
    </source>
</reference>
<feature type="region of interest" description="Disordered" evidence="2">
    <location>
        <begin position="78"/>
        <end position="162"/>
    </location>
</feature>
<feature type="region of interest" description="Disordered" evidence="2">
    <location>
        <begin position="431"/>
        <end position="482"/>
    </location>
</feature>
<evidence type="ECO:0000313" key="3">
    <source>
        <dbReference type="EMBL" id="GLC61221.1"/>
    </source>
</evidence>
<evidence type="ECO:0000256" key="2">
    <source>
        <dbReference type="SAM" id="MobiDB-lite"/>
    </source>
</evidence>
<feature type="compositionally biased region" description="Basic and acidic residues" evidence="2">
    <location>
        <begin position="439"/>
        <end position="482"/>
    </location>
</feature>
<organism evidence="3 4">
    <name type="scientific">Pleodorina starrii</name>
    <dbReference type="NCBI Taxonomy" id="330485"/>
    <lineage>
        <taxon>Eukaryota</taxon>
        <taxon>Viridiplantae</taxon>
        <taxon>Chlorophyta</taxon>
        <taxon>core chlorophytes</taxon>
        <taxon>Chlorophyceae</taxon>
        <taxon>CS clade</taxon>
        <taxon>Chlamydomonadales</taxon>
        <taxon>Volvocaceae</taxon>
        <taxon>Pleodorina</taxon>
    </lineage>
</organism>
<dbReference type="AlphaFoldDB" id="A0A9W6C154"/>
<keyword evidence="1" id="KW-0175">Coiled coil</keyword>
<feature type="compositionally biased region" description="Basic and acidic residues" evidence="2">
    <location>
        <begin position="280"/>
        <end position="311"/>
    </location>
</feature>
<evidence type="ECO:0000256" key="1">
    <source>
        <dbReference type="SAM" id="Coils"/>
    </source>
</evidence>
<protein>
    <recommendedName>
        <fullName evidence="5">Trichohyalin-plectin-homology domain-containing protein</fullName>
    </recommendedName>
</protein>
<evidence type="ECO:0000313" key="4">
    <source>
        <dbReference type="Proteomes" id="UP001165080"/>
    </source>
</evidence>
<feature type="compositionally biased region" description="Low complexity" evidence="2">
    <location>
        <begin position="78"/>
        <end position="93"/>
    </location>
</feature>